<dbReference type="InterPro" id="IPR012467">
    <property type="entry name" value="DUF1684"/>
</dbReference>
<feature type="chain" id="PRO_5045401369" evidence="1">
    <location>
        <begin position="23"/>
        <end position="201"/>
    </location>
</feature>
<dbReference type="RefSeq" id="WP_338226501.1">
    <property type="nucleotide sequence ID" value="NZ_BTPD01000027.1"/>
</dbReference>
<protein>
    <submittedName>
        <fullName evidence="2">DUF1684 domain-containing protein</fullName>
    </submittedName>
</protein>
<gene>
    <name evidence="2" type="ORF">Aconfl_43500</name>
</gene>
<dbReference type="EMBL" id="BTPD01000027">
    <property type="protein sequence ID" value="GMQ31705.1"/>
    <property type="molecule type" value="Genomic_DNA"/>
</dbReference>
<feature type="signal peptide" evidence="1">
    <location>
        <begin position="1"/>
        <end position="22"/>
    </location>
</feature>
<dbReference type="Proteomes" id="UP001338309">
    <property type="component" value="Unassembled WGS sequence"/>
</dbReference>
<proteinExistence type="predicted"/>
<organism evidence="2 3">
    <name type="scientific">Algoriphagus confluentis</name>
    <dbReference type="NCBI Taxonomy" id="1697556"/>
    <lineage>
        <taxon>Bacteria</taxon>
        <taxon>Pseudomonadati</taxon>
        <taxon>Bacteroidota</taxon>
        <taxon>Cytophagia</taxon>
        <taxon>Cytophagales</taxon>
        <taxon>Cyclobacteriaceae</taxon>
        <taxon>Algoriphagus</taxon>
    </lineage>
</organism>
<comment type="caution">
    <text evidence="2">The sequence shown here is derived from an EMBL/GenBank/DDBJ whole genome shotgun (WGS) entry which is preliminary data.</text>
</comment>
<dbReference type="PANTHER" id="PTHR41913:SF1">
    <property type="entry name" value="DUF1684 DOMAIN-CONTAINING PROTEIN"/>
    <property type="match status" value="1"/>
</dbReference>
<reference evidence="2 3" key="1">
    <citation type="submission" date="2023-08" db="EMBL/GenBank/DDBJ databases">
        <title>Draft genome sequence of Algoriphagus confluentis.</title>
        <authorList>
            <person name="Takatani N."/>
            <person name="Hosokawa M."/>
            <person name="Sawabe T."/>
        </authorList>
    </citation>
    <scope>NUCLEOTIDE SEQUENCE [LARGE SCALE GENOMIC DNA]</scope>
    <source>
        <strain evidence="2 3">NBRC 111222</strain>
    </source>
</reference>
<keyword evidence="3" id="KW-1185">Reference proteome</keyword>
<evidence type="ECO:0000313" key="3">
    <source>
        <dbReference type="Proteomes" id="UP001338309"/>
    </source>
</evidence>
<dbReference type="Pfam" id="PF07920">
    <property type="entry name" value="DUF1684"/>
    <property type="match status" value="1"/>
</dbReference>
<name>A0ABQ6PWU3_9BACT</name>
<accession>A0ABQ6PWU3</accession>
<evidence type="ECO:0000313" key="2">
    <source>
        <dbReference type="EMBL" id="GMQ31705.1"/>
    </source>
</evidence>
<dbReference type="PANTHER" id="PTHR41913">
    <property type="entry name" value="DUF1684 DOMAIN-CONTAINING PROTEIN"/>
    <property type="match status" value="1"/>
</dbReference>
<keyword evidence="1" id="KW-0732">Signal</keyword>
<evidence type="ECO:0000256" key="1">
    <source>
        <dbReference type="SAM" id="SignalP"/>
    </source>
</evidence>
<sequence length="201" mass="23506">MRHLSSFFILGLLTYISFPSQAQTYEDSIHAYQHKLNLSFADPETSPLPLEKINGFEGLPFFHIDESYRIVARLEILPASDPFRMRTSDRSMREFDRYALAHFEWEGKEYTLTVYQNTANRFEPGEEKSLFLPFTDRSNWNQTYGGGRYLDLEIPEGEYLVIDFNKAYNPYCAYSNRYSCPIPPKENDLGFEVLAGVRYEN</sequence>